<dbReference type="EMBL" id="CP056573">
    <property type="protein sequence ID" value="QLV29539.1"/>
    <property type="molecule type" value="Genomic_DNA"/>
</dbReference>
<evidence type="ECO:0000313" key="17">
    <source>
        <dbReference type="EMBL" id="WAZ58410.1"/>
    </source>
</evidence>
<dbReference type="GO" id="GO:0015288">
    <property type="term" value="F:porin activity"/>
    <property type="evidence" value="ECO:0007669"/>
    <property type="project" value="TreeGrafter"/>
</dbReference>
<keyword evidence="5" id="KW-0812">Transmembrane</keyword>
<evidence type="ECO:0000313" key="13">
    <source>
        <dbReference type="EMBL" id="HAT3899720.1"/>
    </source>
</evidence>
<evidence type="ECO:0000313" key="20">
    <source>
        <dbReference type="Proteomes" id="UP001164536"/>
    </source>
</evidence>
<feature type="signal peptide" evidence="9">
    <location>
        <begin position="1"/>
        <end position="22"/>
    </location>
</feature>
<evidence type="ECO:0000256" key="5">
    <source>
        <dbReference type="ARBA" id="ARBA00022692"/>
    </source>
</evidence>
<reference evidence="19" key="4">
    <citation type="submission" date="2020-06" db="EMBL/GenBank/DDBJ databases">
        <title>REHAB project genomes.</title>
        <authorList>
            <person name="Shaw L.P."/>
        </authorList>
    </citation>
    <scope>NUCLEOTIDE SEQUENCE [LARGE SCALE GENOMIC DNA]</scope>
    <source>
        <strain evidence="19">RHBSTW-00370</strain>
    </source>
</reference>
<reference evidence="18" key="1">
    <citation type="submission" date="2015-09" db="EMBL/GenBank/DDBJ databases">
        <title>Prevalence of NDMs in South Africa.</title>
        <authorList>
            <person name="Osei Sekyere J."/>
            <person name="Govinden U."/>
            <person name="Essack S."/>
            <person name="Haldorsen B."/>
            <person name="Samuelsen O."/>
            <person name="Aasnaes B."/>
            <person name="Sundsfjord A."/>
        </authorList>
    </citation>
    <scope>NUCLEOTIDE SEQUENCE [LARGE SCALE GENOMIC DNA]</scope>
    <source>
        <strain evidence="18">ST62:944112508</strain>
    </source>
</reference>
<dbReference type="InterPro" id="IPR003423">
    <property type="entry name" value="OMP_efflux"/>
</dbReference>
<keyword evidence="8" id="KW-0175">Coiled coil</keyword>
<reference evidence="16" key="6">
    <citation type="journal article" date="2021" name="Microb. Genom.">
        <title>A genomic epidemiological study shows that prevalence of antimicrobial resistance in Enterobacterales is associated with the livestock host, as well as antimicrobial usage.</title>
        <authorList>
            <person name="AbuOun M."/>
            <person name="Jones H."/>
            <person name="Stubberfield E."/>
            <person name="Gilson D."/>
            <person name="Shaw L.P."/>
            <person name="Hubbard A.T.M."/>
            <person name="Chau K.K."/>
            <person name="Sebra R."/>
            <person name="Peto T.E.A."/>
            <person name="Crook D.W."/>
            <person name="Read D.S."/>
            <person name="Gweon H.S."/>
            <person name="Walker A.S."/>
            <person name="Stoesser N."/>
            <person name="Smith R.P."/>
            <person name="Anjum M.F."/>
            <person name="On Behalf Of The Rehab Consortium."/>
        </authorList>
    </citation>
    <scope>NUCLEOTIDE SEQUENCE</scope>
    <source>
        <strain evidence="16">RHBSTW-00370</strain>
    </source>
</reference>
<comment type="subcellular location">
    <subcellularLocation>
        <location evidence="1">Cell outer membrane</location>
    </subcellularLocation>
</comment>
<dbReference type="NCBIfam" id="TIGR01844">
    <property type="entry name" value="type_I_sec_TolC"/>
    <property type="match status" value="1"/>
</dbReference>
<keyword evidence="4" id="KW-1134">Transmembrane beta strand</keyword>
<name>A0A0D7LP24_CITFR</name>
<dbReference type="STRING" id="1333848.CFNIH1_24505"/>
<evidence type="ECO:0000313" key="14">
    <source>
        <dbReference type="EMBL" id="KPR55198.1"/>
    </source>
</evidence>
<feature type="coiled-coil region" evidence="8">
    <location>
        <begin position="210"/>
        <end position="237"/>
    </location>
</feature>
<dbReference type="Proteomes" id="UP000512222">
    <property type="component" value="Chromosome"/>
</dbReference>
<dbReference type="PANTHER" id="PTHR30026">
    <property type="entry name" value="OUTER MEMBRANE PROTEIN TOLC"/>
    <property type="match status" value="1"/>
</dbReference>
<dbReference type="SUPFAM" id="SSF56954">
    <property type="entry name" value="Outer membrane efflux proteins (OEP)"/>
    <property type="match status" value="1"/>
</dbReference>
<dbReference type="Proteomes" id="UP001279522">
    <property type="component" value="Unassembled WGS sequence"/>
</dbReference>
<dbReference type="EMBL" id="JAWPBU010000036">
    <property type="protein sequence ID" value="MDW2761078.1"/>
    <property type="molecule type" value="Genomic_DNA"/>
</dbReference>
<reference evidence="10" key="7">
    <citation type="submission" date="2022-05" db="EMBL/GenBank/DDBJ databases">
        <authorList>
            <person name="Alioto T."/>
            <person name="Alioto T."/>
            <person name="Gomez Garrido J."/>
        </authorList>
    </citation>
    <scope>NUCLEOTIDE SEQUENCE</scope>
    <source>
        <strain evidence="10">112</strain>
    </source>
</reference>
<evidence type="ECO:0000313" key="18">
    <source>
        <dbReference type="Proteomes" id="UP000050520"/>
    </source>
</evidence>
<dbReference type="EMBL" id="DACSXJ010000035">
    <property type="protein sequence ID" value="HAT3899720.1"/>
    <property type="molecule type" value="Genomic_DNA"/>
</dbReference>
<organism evidence="13">
    <name type="scientific">Citrobacter freundii</name>
    <dbReference type="NCBI Taxonomy" id="546"/>
    <lineage>
        <taxon>Bacteria</taxon>
        <taxon>Pseudomonadati</taxon>
        <taxon>Pseudomonadota</taxon>
        <taxon>Gammaproteobacteria</taxon>
        <taxon>Enterobacterales</taxon>
        <taxon>Enterobacteriaceae</taxon>
        <taxon>Citrobacter</taxon>
        <taxon>Citrobacter freundii complex</taxon>
    </lineage>
</organism>
<dbReference type="AlphaFoldDB" id="A0A0D7LP24"/>
<feature type="chain" id="PRO_5015036120" evidence="9">
    <location>
        <begin position="23"/>
        <end position="469"/>
    </location>
</feature>
<dbReference type="GO" id="GO:0015562">
    <property type="term" value="F:efflux transmembrane transporter activity"/>
    <property type="evidence" value="ECO:0007669"/>
    <property type="project" value="InterPro"/>
</dbReference>
<gene>
    <name evidence="10" type="ORF">AI2935V1_1260</name>
    <name evidence="14" type="ORF">AN672_12500</name>
    <name evidence="16" type="ORF">HV178_05920</name>
    <name evidence="13" type="ORF">I9Y29_004197</name>
    <name evidence="17" type="ORF">O4000_05745</name>
    <name evidence="12" type="ORF">P7U51_002121</name>
    <name evidence="15" type="ORF">RYZ67_21730</name>
    <name evidence="11" type="ORF">SGX49_003140</name>
</gene>
<keyword evidence="20" id="KW-1185">Reference proteome</keyword>
<reference evidence="17" key="8">
    <citation type="submission" date="2022-12" db="EMBL/GenBank/DDBJ databases">
        <title>2953647.</title>
        <authorList>
            <person name="Hergert J."/>
            <person name="Casey R."/>
            <person name="Wagner J."/>
            <person name="Young E.L."/>
            <person name="Oakeson K.F."/>
        </authorList>
    </citation>
    <scope>NUCLEOTIDE SEQUENCE</scope>
    <source>
        <strain evidence="17">2953647</strain>
    </source>
</reference>
<dbReference type="InterPro" id="IPR010130">
    <property type="entry name" value="T1SS_OMP_TolC"/>
</dbReference>
<evidence type="ECO:0000256" key="9">
    <source>
        <dbReference type="SAM" id="SignalP"/>
    </source>
</evidence>
<evidence type="ECO:0000256" key="8">
    <source>
        <dbReference type="SAM" id="Coils"/>
    </source>
</evidence>
<reference evidence="13" key="3">
    <citation type="journal article" date="2018" name="Genome Biol.">
        <title>SKESA: strategic k-mer extension for scrupulous assemblies.</title>
        <authorList>
            <person name="Souvorov A."/>
            <person name="Agarwala R."/>
            <person name="Lipman D.J."/>
        </authorList>
    </citation>
    <scope>NUCLEOTIDE SEQUENCE</scope>
    <source>
        <strain evidence="13">O50</strain>
    </source>
</reference>
<dbReference type="Proteomes" id="UP000050520">
    <property type="component" value="Unassembled WGS sequence"/>
</dbReference>
<reference evidence="14 18" key="2">
    <citation type="journal article" date="2017" name="PLoS ONE">
        <title>Genomic and phenotypic characterisation of fluoroquinolone resistance mechanisms in Enterobacteriaceae in Durban, South Africa.</title>
        <authorList>
            <person name="Osei Sekyere J."/>
            <person name="Amoako D.G."/>
        </authorList>
    </citation>
    <scope>NUCLEOTIDE SEQUENCE [LARGE SCALE GENOMIC DNA]</scope>
    <source>
        <strain evidence="14 18">ST62:944112508</strain>
    </source>
</reference>
<dbReference type="GO" id="GO:0009279">
    <property type="term" value="C:cell outer membrane"/>
    <property type="evidence" value="ECO:0007669"/>
    <property type="project" value="UniProtKB-SubCell"/>
</dbReference>
<evidence type="ECO:0000313" key="19">
    <source>
        <dbReference type="Proteomes" id="UP000512222"/>
    </source>
</evidence>
<dbReference type="EMBL" id="ABOSXX010000015">
    <property type="protein sequence ID" value="ELV3680697.1"/>
    <property type="molecule type" value="Genomic_DNA"/>
</dbReference>
<protein>
    <submittedName>
        <fullName evidence="10">Outer membrane efflux protein BepC</fullName>
    </submittedName>
    <submittedName>
        <fullName evidence="13">TolC family outer membrane protein</fullName>
    </submittedName>
    <submittedName>
        <fullName evidence="14">Type I secretion protein TolC</fullName>
    </submittedName>
</protein>
<accession>A0A0D7LP24</accession>
<evidence type="ECO:0000313" key="12">
    <source>
        <dbReference type="EMBL" id="EMM7457623.1"/>
    </source>
</evidence>
<keyword evidence="9" id="KW-0732">Signal</keyword>
<dbReference type="Proteomes" id="UP001169574">
    <property type="component" value="Unassembled WGS sequence"/>
</dbReference>
<dbReference type="RefSeq" id="WP_003845860.1">
    <property type="nucleotide sequence ID" value="NZ_BPFK01000041.1"/>
</dbReference>
<dbReference type="Pfam" id="PF02321">
    <property type="entry name" value="OEP"/>
    <property type="match status" value="2"/>
</dbReference>
<evidence type="ECO:0000256" key="1">
    <source>
        <dbReference type="ARBA" id="ARBA00004442"/>
    </source>
</evidence>
<evidence type="ECO:0000256" key="6">
    <source>
        <dbReference type="ARBA" id="ARBA00023136"/>
    </source>
</evidence>
<evidence type="ECO:0000313" key="15">
    <source>
        <dbReference type="EMBL" id="MDW2761078.1"/>
    </source>
</evidence>
<dbReference type="Proteomes" id="UP000855471">
    <property type="component" value="Unassembled WGS sequence"/>
</dbReference>
<dbReference type="Proteomes" id="UP001164536">
    <property type="component" value="Chromosome"/>
</dbReference>
<proteinExistence type="inferred from homology"/>
<dbReference type="GO" id="GO:1990281">
    <property type="term" value="C:efflux pump complex"/>
    <property type="evidence" value="ECO:0007669"/>
    <property type="project" value="TreeGrafter"/>
</dbReference>
<dbReference type="EMBL" id="LJEB01000050">
    <property type="protein sequence ID" value="KPR55198.1"/>
    <property type="molecule type" value="Genomic_DNA"/>
</dbReference>
<comment type="similarity">
    <text evidence="2">Belongs to the outer membrane factor (OMF) (TC 1.B.17) family.</text>
</comment>
<dbReference type="EMBL" id="CP114564">
    <property type="protein sequence ID" value="WAZ58410.1"/>
    <property type="molecule type" value="Genomic_DNA"/>
</dbReference>
<keyword evidence="6" id="KW-0472">Membrane</keyword>
<evidence type="ECO:0000256" key="2">
    <source>
        <dbReference type="ARBA" id="ARBA00007613"/>
    </source>
</evidence>
<dbReference type="PANTHER" id="PTHR30026:SF22">
    <property type="entry name" value="OUTER MEMBRANE EFFLUX PROTEIN"/>
    <property type="match status" value="1"/>
</dbReference>
<reference evidence="15" key="9">
    <citation type="submission" date="2023-10" db="EMBL/GenBank/DDBJ databases">
        <title>Fecal carriage and genetic characteristics of carbapenem-resistant Enterobacterales among healthy adults from four provinces of China.</title>
        <authorList>
            <person name="Li Y."/>
            <person name="Zhang R."/>
        </authorList>
    </citation>
    <scope>NUCLEOTIDE SEQUENCE</scope>
    <source>
        <strain evidence="15">HN-136</strain>
    </source>
</reference>
<reference evidence="12" key="10">
    <citation type="submission" date="2024-02" db="EMBL/GenBank/DDBJ databases">
        <authorList>
            <consortium name="Clinical and Environmental Microbiology Branch: Whole genome sequencing antimicrobial resistance pathogens in the healthcare setting"/>
        </authorList>
    </citation>
    <scope>NUCLEOTIDE SEQUENCE</scope>
    <source>
        <strain evidence="11">2023GN-00287</strain>
        <strain evidence="12">Whole organism</strain>
    </source>
</reference>
<keyword evidence="7" id="KW-0998">Cell outer membrane</keyword>
<evidence type="ECO:0000256" key="3">
    <source>
        <dbReference type="ARBA" id="ARBA00022448"/>
    </source>
</evidence>
<dbReference type="Gene3D" id="1.20.1600.10">
    <property type="entry name" value="Outer membrane efflux proteins (OEP)"/>
    <property type="match status" value="1"/>
</dbReference>
<dbReference type="EMBL" id="ABLGCN030000004">
    <property type="protein sequence ID" value="EMM7457623.1"/>
    <property type="molecule type" value="Genomic_DNA"/>
</dbReference>
<dbReference type="Proteomes" id="UP001278087">
    <property type="component" value="Unassembled WGS sequence"/>
</dbReference>
<evidence type="ECO:0000313" key="11">
    <source>
        <dbReference type="EMBL" id="ELV3680697.1"/>
    </source>
</evidence>
<dbReference type="EMBL" id="OW995941">
    <property type="protein sequence ID" value="CAH6573085.1"/>
    <property type="molecule type" value="Genomic_DNA"/>
</dbReference>
<dbReference type="Proteomes" id="UP000789647">
    <property type="component" value="Chromosome"/>
</dbReference>
<sequence length="469" mass="51506">MRNVAPVALLLALTLCTLRVNAEDEPQIITPEGLATSQMLPSLDGAVADLPLSAAAPGSLTLNDAVSRAVSWHPSIRESIGKLLSQNEQIDVAKSKYYPQVSAGMNNGYSNTYTDHGFSPALVISVSQMLYDFGKVASQVRAETAGAAQQQANVLLSIDTIAHATANAIVQVQTWQQMVDAAEEQLTALNGIGRLTRQRNDEGATSLSDVVQTDARIESARSQLAQYQANLDSSKATLMSFLGWNSLNGISNEFPVKLDSSCDVVKPDDKLVPAVLAAWAQANVAQANLDYANAQMTPTISLEPSVQHYLNDKYPSHEVLDKTQYSAWVKVEMPLYQGGGLTARRNAASHAVESAQYSIQRTRLEVRQKLLESRSQAMSLATALQILRRQQRLSEQTRELYQQQYLDLGSRPLLDVLNAEQEVYQARFAELQTQNQLRQLQLNCLYNTGSLRQAFALNNRSIQSVEIKL</sequence>
<evidence type="ECO:0000256" key="7">
    <source>
        <dbReference type="ARBA" id="ARBA00023237"/>
    </source>
</evidence>
<keyword evidence="3" id="KW-0813">Transport</keyword>
<dbReference type="InterPro" id="IPR051906">
    <property type="entry name" value="TolC-like"/>
</dbReference>
<evidence type="ECO:0000313" key="10">
    <source>
        <dbReference type="EMBL" id="CAH6573085.1"/>
    </source>
</evidence>
<evidence type="ECO:0000313" key="16">
    <source>
        <dbReference type="EMBL" id="QLV29539.1"/>
    </source>
</evidence>
<evidence type="ECO:0000256" key="4">
    <source>
        <dbReference type="ARBA" id="ARBA00022452"/>
    </source>
</evidence>
<dbReference type="OrthoDB" id="314748at2"/>
<reference evidence="13" key="5">
    <citation type="submission" date="2020-09" db="EMBL/GenBank/DDBJ databases">
        <authorList>
            <consortium name="NCBI Pathogen Detection Project"/>
        </authorList>
    </citation>
    <scope>NUCLEOTIDE SEQUENCE</scope>
    <source>
        <strain evidence="13">O50</strain>
    </source>
</reference>